<dbReference type="EMBL" id="JBFOCI010000009">
    <property type="protein sequence ID" value="MEW9808519.1"/>
    <property type="molecule type" value="Genomic_DNA"/>
</dbReference>
<proteinExistence type="predicted"/>
<name>A0ABV3R5B4_9HYPH</name>
<comment type="caution">
    <text evidence="1">The sequence shown here is derived from an EMBL/GenBank/DDBJ whole genome shotgun (WGS) entry which is preliminary data.</text>
</comment>
<evidence type="ECO:0000313" key="1">
    <source>
        <dbReference type="EMBL" id="MEW9808519.1"/>
    </source>
</evidence>
<sequence>MMFPGDDEITGDPRPELVPVVEPGAQGPLPLPIGQGEEHGLGDLLSDALLGEVIDISDLIPRVFSPSQSTHYFPSVEPVVAGPGALDASDFAVASGGAPALNILYDDDMLASDTAIR</sequence>
<evidence type="ECO:0000313" key="2">
    <source>
        <dbReference type="Proteomes" id="UP001556196"/>
    </source>
</evidence>
<gene>
    <name evidence="1" type="ORF">ABUE31_21215</name>
</gene>
<reference evidence="1 2" key="1">
    <citation type="submission" date="2024-06" db="EMBL/GenBank/DDBJ databases">
        <authorList>
            <person name="Tuo L."/>
        </authorList>
    </citation>
    <scope>NUCLEOTIDE SEQUENCE [LARGE SCALE GENOMIC DNA]</scope>
    <source>
        <strain evidence="1 2">ZMM04-5</strain>
    </source>
</reference>
<dbReference type="RefSeq" id="WP_367725753.1">
    <property type="nucleotide sequence ID" value="NZ_JBFOCH010000025.1"/>
</dbReference>
<dbReference type="Proteomes" id="UP001556196">
    <property type="component" value="Unassembled WGS sequence"/>
</dbReference>
<organism evidence="1 2">
    <name type="scientific">Mesorhizobium marinum</name>
    <dbReference type="NCBI Taxonomy" id="3228790"/>
    <lineage>
        <taxon>Bacteria</taxon>
        <taxon>Pseudomonadati</taxon>
        <taxon>Pseudomonadota</taxon>
        <taxon>Alphaproteobacteria</taxon>
        <taxon>Hyphomicrobiales</taxon>
        <taxon>Phyllobacteriaceae</taxon>
        <taxon>Mesorhizobium</taxon>
    </lineage>
</organism>
<keyword evidence="2" id="KW-1185">Reference proteome</keyword>
<protein>
    <submittedName>
        <fullName evidence="1">Uncharacterized protein</fullName>
    </submittedName>
</protein>
<accession>A0ABV3R5B4</accession>